<feature type="domain" description="GPI ethanolamine phosphate transferase 1 C-terminal" evidence="13">
    <location>
        <begin position="420"/>
        <end position="869"/>
    </location>
</feature>
<dbReference type="EC" id="2.-.-.-" evidence="12"/>
<evidence type="ECO:0000256" key="7">
    <source>
        <dbReference type="ARBA" id="ARBA00022692"/>
    </source>
</evidence>
<evidence type="ECO:0000256" key="1">
    <source>
        <dbReference type="ARBA" id="ARBA00004477"/>
    </source>
</evidence>
<keyword evidence="15" id="KW-1185">Reference proteome</keyword>
<feature type="transmembrane region" description="Helical" evidence="12">
    <location>
        <begin position="569"/>
        <end position="589"/>
    </location>
</feature>
<dbReference type="InterPro" id="IPR007070">
    <property type="entry name" value="GPI_EtnP_transferase_1"/>
</dbReference>
<dbReference type="Pfam" id="PF01663">
    <property type="entry name" value="Phosphodiest"/>
    <property type="match status" value="1"/>
</dbReference>
<dbReference type="InterPro" id="IPR017850">
    <property type="entry name" value="Alkaline_phosphatase_core_sf"/>
</dbReference>
<dbReference type="Proteomes" id="UP001152747">
    <property type="component" value="Unassembled WGS sequence"/>
</dbReference>
<keyword evidence="8 12" id="KW-0256">Endoplasmic reticulum</keyword>
<organism evidence="14 15">
    <name type="scientific">Caenorhabditis angaria</name>
    <dbReference type="NCBI Taxonomy" id="860376"/>
    <lineage>
        <taxon>Eukaryota</taxon>
        <taxon>Metazoa</taxon>
        <taxon>Ecdysozoa</taxon>
        <taxon>Nematoda</taxon>
        <taxon>Chromadorea</taxon>
        <taxon>Rhabditida</taxon>
        <taxon>Rhabditina</taxon>
        <taxon>Rhabditomorpha</taxon>
        <taxon>Rhabditoidea</taxon>
        <taxon>Rhabditidae</taxon>
        <taxon>Peloderinae</taxon>
        <taxon>Caenorhabditis</taxon>
    </lineage>
</organism>
<reference evidence="14" key="1">
    <citation type="submission" date="2022-11" db="EMBL/GenBank/DDBJ databases">
        <authorList>
            <person name="Kikuchi T."/>
        </authorList>
    </citation>
    <scope>NUCLEOTIDE SEQUENCE</scope>
    <source>
        <strain evidence="14">PS1010</strain>
    </source>
</reference>
<sequence>MDTRGGIDENWSNVMSWKLLLACIIVHLILLYSIFDVYYTSPVIQGIQPHFLTNAEPPAKRIVIFSADGLRYDTFNENPDKSPYLHQIIRERQGISGLSLSSVPTESRPGHVAIFAGITEDISAVAKGWKKNPVKFDSVFNRSTNSYLWGSPDIVGLFDDLQNVRGFSYNEDEEDFGSNDAWKLDDWVFKNFEKFLAGLKAHKEEKLKFEEPGNVMFLHLLGIDTNGHGNKPHSTQYIENIRVVDDGIGKTAQLISEYFNDSKTAFIFTSDHGMTDWGSHGAGTNQEVLTPFLAWGAGIRKGGARVTINQIDLAALISILIGKPIPVNSMGVLPIHVMENRESSMKYEFRASLANFLQLKEQIIALRDVKSHRFWFHQFPEFNDKSMASLESEMLKLARARRFEAACSLFSDKSHLLKKAIVFYHRYDRNLLGNAISLTFATWILLIFAMLTQESAATTKSHSPENWRTLALPNKFFAMFLGLAAIFAVYCGLSISQSVYVMLPVYLLAVLENFAKISTKLSKFSKSAFSSKKLLNIDFLVKPFLGFVGISVIILIFVLTFIDRKFLSLVFGMLLFLPYAYSTPIVGYWSKTWRLLCISLLPFPFLPAVGISANLPICIISPLLLSIVCEKIAKCAIFRTRNRENLRFFAISNFLVAIFIFLVHFLFEKPPHIARILSWISIPWAFLAPNLMTQRFLVDRLVAYALAFYIPYSLLSISYESLFVLLFLPLLALFLRFEFGHLSDVELFQIANFGANFSPPPNSNFFVEIRRAIVCVSFVLCTLFGTGNFASINSFNPSTLNLFISVFSPFTMAFLLIIKLLLPILCVSLTFSAICRFEKLEIRRLCCTVLILTDFMSMCFFHQLKDEGSWLEIGMSISQYIVSMCISLALLILLSLSTSMMSFDFWIIFEKKKKRVEEVEKCDEIQEEITENLEFSA</sequence>
<protein>
    <recommendedName>
        <fullName evidence="4 12">GPI ethanolamine phosphate transferase 1</fullName>
        <ecNumber evidence="12">2.-.-.-</ecNumber>
    </recommendedName>
</protein>
<keyword evidence="5 12" id="KW-0337">GPI-anchor biosynthesis</keyword>
<dbReference type="InterPro" id="IPR002591">
    <property type="entry name" value="Phosphodiest/P_Trfase"/>
</dbReference>
<evidence type="ECO:0000256" key="9">
    <source>
        <dbReference type="ARBA" id="ARBA00022989"/>
    </source>
</evidence>
<comment type="similarity">
    <text evidence="3 12">Belongs to the PIGG/PIGN/PIGO family. PIGN subfamily.</text>
</comment>
<comment type="subcellular location">
    <subcellularLocation>
        <location evidence="1 12">Endoplasmic reticulum membrane</location>
        <topology evidence="1 12">Multi-pass membrane protein</topology>
    </subcellularLocation>
</comment>
<dbReference type="InterPro" id="IPR037671">
    <property type="entry name" value="PIGN_N"/>
</dbReference>
<feature type="transmembrane region" description="Helical" evidence="12">
    <location>
        <begin position="772"/>
        <end position="792"/>
    </location>
</feature>
<dbReference type="GO" id="GO:0006506">
    <property type="term" value="P:GPI anchor biosynthetic process"/>
    <property type="evidence" value="ECO:0007669"/>
    <property type="project" value="UniProtKB-KW"/>
</dbReference>
<evidence type="ECO:0000256" key="2">
    <source>
        <dbReference type="ARBA" id="ARBA00004687"/>
    </source>
</evidence>
<evidence type="ECO:0000313" key="14">
    <source>
        <dbReference type="EMBL" id="CAI5439744.1"/>
    </source>
</evidence>
<keyword evidence="6 12" id="KW-0808">Transferase</keyword>
<evidence type="ECO:0000259" key="13">
    <source>
        <dbReference type="Pfam" id="PF04987"/>
    </source>
</evidence>
<evidence type="ECO:0000256" key="6">
    <source>
        <dbReference type="ARBA" id="ARBA00022679"/>
    </source>
</evidence>
<dbReference type="GO" id="GO:0005789">
    <property type="term" value="C:endoplasmic reticulum membrane"/>
    <property type="evidence" value="ECO:0007669"/>
    <property type="project" value="UniProtKB-SubCell"/>
</dbReference>
<dbReference type="OrthoDB" id="2748310at2759"/>
<feature type="transmembrane region" description="Helical" evidence="12">
    <location>
        <begin position="500"/>
        <end position="519"/>
    </location>
</feature>
<dbReference type="CDD" id="cd16020">
    <property type="entry name" value="GPI_EPT_1"/>
    <property type="match status" value="1"/>
</dbReference>
<evidence type="ECO:0000256" key="12">
    <source>
        <dbReference type="RuleBase" id="RU367138"/>
    </source>
</evidence>
<dbReference type="SUPFAM" id="SSF53649">
    <property type="entry name" value="Alkaline phosphatase-like"/>
    <property type="match status" value="1"/>
</dbReference>
<evidence type="ECO:0000313" key="15">
    <source>
        <dbReference type="Proteomes" id="UP001152747"/>
    </source>
</evidence>
<keyword evidence="11" id="KW-0325">Glycoprotein</keyword>
<keyword evidence="7 12" id="KW-0812">Transmembrane</keyword>
<feature type="transmembrane region" description="Helical" evidence="12">
    <location>
        <begin position="721"/>
        <end position="739"/>
    </location>
</feature>
<dbReference type="Pfam" id="PF04987">
    <property type="entry name" value="PigN"/>
    <property type="match status" value="1"/>
</dbReference>
<dbReference type="GO" id="GO:0051377">
    <property type="term" value="F:mannose-ethanolamine phosphotransferase activity"/>
    <property type="evidence" value="ECO:0007669"/>
    <property type="project" value="UniProtKB-UniRule"/>
</dbReference>
<name>A0A9P1I8V6_9PELO</name>
<feature type="transmembrane region" description="Helical" evidence="12">
    <location>
        <begin position="472"/>
        <end position="493"/>
    </location>
</feature>
<comment type="pathway">
    <text evidence="2 12">Glycolipid biosynthesis; glycosylphosphatidylinositol-anchor biosynthesis.</text>
</comment>
<evidence type="ECO:0000256" key="4">
    <source>
        <dbReference type="ARBA" id="ARBA00020831"/>
    </source>
</evidence>
<feature type="transmembrane region" description="Helical" evidence="12">
    <location>
        <begin position="431"/>
        <end position="452"/>
    </location>
</feature>
<comment type="caution">
    <text evidence="14">The sequence shown here is derived from an EMBL/GenBank/DDBJ whole genome shotgun (WGS) entry which is preliminary data.</text>
</comment>
<feature type="transmembrane region" description="Helical" evidence="12">
    <location>
        <begin position="646"/>
        <end position="667"/>
    </location>
</feature>
<gene>
    <name evidence="14" type="ORF">CAMP_LOCUS2381</name>
</gene>
<accession>A0A9P1I8V6</accession>
<evidence type="ECO:0000256" key="8">
    <source>
        <dbReference type="ARBA" id="ARBA00022824"/>
    </source>
</evidence>
<evidence type="ECO:0000256" key="10">
    <source>
        <dbReference type="ARBA" id="ARBA00023136"/>
    </source>
</evidence>
<dbReference type="PANTHER" id="PTHR12250">
    <property type="entry name" value="PHOSPHATIDYLINOSITOL GLYCAN, CLASS N"/>
    <property type="match status" value="1"/>
</dbReference>
<dbReference type="EMBL" id="CANHGI010000001">
    <property type="protein sequence ID" value="CAI5439744.1"/>
    <property type="molecule type" value="Genomic_DNA"/>
</dbReference>
<dbReference type="PANTHER" id="PTHR12250:SF0">
    <property type="entry name" value="GPI ETHANOLAMINE PHOSPHATE TRANSFERASE 1"/>
    <property type="match status" value="1"/>
</dbReference>
<comment type="function">
    <text evidence="12">Ethanolamine phosphate transferase involved in glycosylphosphatidylinositol-anchor biosynthesis. Transfers ethanolamine phosphate to the first alpha-1,4-linked mannose of the glycosylphosphatidylinositol precursor of GPI-anchor.</text>
</comment>
<dbReference type="AlphaFoldDB" id="A0A9P1I8V6"/>
<dbReference type="InterPro" id="IPR017852">
    <property type="entry name" value="GPI_EtnP_transferase_1_C"/>
</dbReference>
<dbReference type="Gene3D" id="3.40.720.10">
    <property type="entry name" value="Alkaline Phosphatase, subunit A"/>
    <property type="match status" value="2"/>
</dbReference>
<feature type="transmembrane region" description="Helical" evidence="12">
    <location>
        <begin position="812"/>
        <end position="833"/>
    </location>
</feature>
<evidence type="ECO:0000256" key="3">
    <source>
        <dbReference type="ARBA" id="ARBA00008400"/>
    </source>
</evidence>
<evidence type="ECO:0000256" key="5">
    <source>
        <dbReference type="ARBA" id="ARBA00022502"/>
    </source>
</evidence>
<feature type="transmembrane region" description="Helical" evidence="12">
    <location>
        <begin position="601"/>
        <end position="625"/>
    </location>
</feature>
<keyword evidence="10 12" id="KW-0472">Membrane</keyword>
<feature type="transmembrane region" description="Helical" evidence="12">
    <location>
        <begin position="19"/>
        <end position="39"/>
    </location>
</feature>
<feature type="transmembrane region" description="Helical" evidence="12">
    <location>
        <begin position="539"/>
        <end position="562"/>
    </location>
</feature>
<feature type="transmembrane region" description="Helical" evidence="12">
    <location>
        <begin position="845"/>
        <end position="864"/>
    </location>
</feature>
<keyword evidence="9 12" id="KW-1133">Transmembrane helix</keyword>
<evidence type="ECO:0000256" key="11">
    <source>
        <dbReference type="ARBA" id="ARBA00023180"/>
    </source>
</evidence>
<proteinExistence type="inferred from homology"/>
<feature type="transmembrane region" description="Helical" evidence="12">
    <location>
        <begin position="880"/>
        <end position="907"/>
    </location>
</feature>